<organism evidence="8 9">
    <name type="scientific">Chrysochromulina tobinii</name>
    <dbReference type="NCBI Taxonomy" id="1460289"/>
    <lineage>
        <taxon>Eukaryota</taxon>
        <taxon>Haptista</taxon>
        <taxon>Haptophyta</taxon>
        <taxon>Prymnesiophyceae</taxon>
        <taxon>Prymnesiales</taxon>
        <taxon>Chrysochromulinaceae</taxon>
        <taxon>Chrysochromulina</taxon>
    </lineage>
</organism>
<feature type="coiled-coil region" evidence="5">
    <location>
        <begin position="602"/>
        <end position="679"/>
    </location>
</feature>
<gene>
    <name evidence="8" type="ORF">Ctob_012091</name>
</gene>
<dbReference type="EMBL" id="JWZX01002284">
    <property type="protein sequence ID" value="KOO30133.1"/>
    <property type="molecule type" value="Genomic_DNA"/>
</dbReference>
<dbReference type="OrthoDB" id="6354873at2759"/>
<evidence type="ECO:0000256" key="6">
    <source>
        <dbReference type="SAM" id="MobiDB-lite"/>
    </source>
</evidence>
<feature type="domain" description="Fatty acid hydroxylase" evidence="7">
    <location>
        <begin position="17"/>
        <end position="158"/>
    </location>
</feature>
<name>A0A0M0JVI4_9EUKA</name>
<comment type="subcellular location">
    <subcellularLocation>
        <location evidence="1">Membrane</location>
    </subcellularLocation>
</comment>
<keyword evidence="9" id="KW-1185">Reference proteome</keyword>
<dbReference type="GO" id="GO:0016020">
    <property type="term" value="C:membrane"/>
    <property type="evidence" value="ECO:0007669"/>
    <property type="project" value="UniProtKB-SubCell"/>
</dbReference>
<dbReference type="GO" id="GO:0005506">
    <property type="term" value="F:iron ion binding"/>
    <property type="evidence" value="ECO:0007669"/>
    <property type="project" value="InterPro"/>
</dbReference>
<keyword evidence="3" id="KW-1133">Transmembrane helix</keyword>
<feature type="coiled-coil region" evidence="5">
    <location>
        <begin position="166"/>
        <end position="196"/>
    </location>
</feature>
<evidence type="ECO:0000259" key="7">
    <source>
        <dbReference type="Pfam" id="PF04116"/>
    </source>
</evidence>
<feature type="coiled-coil region" evidence="5">
    <location>
        <begin position="458"/>
        <end position="485"/>
    </location>
</feature>
<dbReference type="InterPro" id="IPR006694">
    <property type="entry name" value="Fatty_acid_hydroxylase"/>
</dbReference>
<dbReference type="InterPro" id="IPR050307">
    <property type="entry name" value="Sterol_Desaturase_Related"/>
</dbReference>
<dbReference type="Pfam" id="PF04116">
    <property type="entry name" value="FA_hydroxylase"/>
    <property type="match status" value="1"/>
</dbReference>
<dbReference type="GO" id="GO:0016491">
    <property type="term" value="F:oxidoreductase activity"/>
    <property type="evidence" value="ECO:0007669"/>
    <property type="project" value="InterPro"/>
</dbReference>
<proteinExistence type="predicted"/>
<evidence type="ECO:0000256" key="2">
    <source>
        <dbReference type="ARBA" id="ARBA00022692"/>
    </source>
</evidence>
<dbReference type="PANTHER" id="PTHR11863">
    <property type="entry name" value="STEROL DESATURASE"/>
    <property type="match status" value="1"/>
</dbReference>
<evidence type="ECO:0000256" key="3">
    <source>
        <dbReference type="ARBA" id="ARBA00022989"/>
    </source>
</evidence>
<evidence type="ECO:0000256" key="5">
    <source>
        <dbReference type="SAM" id="Coils"/>
    </source>
</evidence>
<dbReference type="AlphaFoldDB" id="A0A0M0JVI4"/>
<evidence type="ECO:0000256" key="4">
    <source>
        <dbReference type="ARBA" id="ARBA00023136"/>
    </source>
</evidence>
<keyword evidence="4" id="KW-0472">Membrane</keyword>
<comment type="caution">
    <text evidence="8">The sequence shown here is derived from an EMBL/GenBank/DDBJ whole genome shotgun (WGS) entry which is preliminary data.</text>
</comment>
<keyword evidence="5" id="KW-0175">Coiled coil</keyword>
<feature type="coiled-coil region" evidence="5">
    <location>
        <begin position="309"/>
        <end position="384"/>
    </location>
</feature>
<sequence>MFDGTLWWLELMTRLLIFEVLFDGVFYVAHRLVHSVPSVYVAVHKLHHAHTHDVRLLSSLQMTAADVALTHTLPVLAALALVPLAPGLELSLAKTYLLFQELYGHAGVEHKGRCFGPAPFLMRALGIELCAADHRRHHIKASVNFSKRLALWDKLLGTWDSGRLPRQGQITEFQQLKDTVKKLERASREQLLLENESQGAFDHFAAEIGRLRDAVGALSKVVDDELSMVRNEVVACRQEMQSFYAVVDATKKEIADSNKLTTEMFAERVSRLEEEVKSTSSRQLSVASDVAKLDATVEARALAAVVTPMQRATEKMAKLTERVEVVENMGEQLIVRMDSSRDQLREQLIERMDSSRNQLREELIERMDSAREQMRSDVREVSKEWQAKLVAAEAKAQEMGQLLRADQRRADDATQELRLQVEGMRSHAVKLEREQVSAVGRLEREQASTREMLETRLVAAVEETRRAAEEESRKLERELAHKLTSVEGRTAGLATRADETDKHVSEVEGRTARLTTRADETDKHVSEVEGRTARLTTRADETDKHSVDNLSREMQREDATLSERLDALTEASRRNDEARSEALTAVERIVEENDSTIREAMTEALRDALRQVDKRMQSLSQAHEQTLERLTSQIGEAHQEVGETRREVEQLDGLMNERIQRNADQLKRLGEQMRATQNELATLPELSTQARALKSSCKETADLLQNHKTQLKKTIDGIDRRQEVTEYAISTFAEALKLPNPLLTAAAAV</sequence>
<feature type="region of interest" description="Disordered" evidence="6">
    <location>
        <begin position="536"/>
        <end position="560"/>
    </location>
</feature>
<reference evidence="9" key="1">
    <citation type="journal article" date="2015" name="PLoS Genet.">
        <title>Genome Sequence and Transcriptome Analyses of Chrysochromulina tobin: Metabolic Tools for Enhanced Algal Fitness in the Prominent Order Prymnesiales (Haptophyceae).</title>
        <authorList>
            <person name="Hovde B.T."/>
            <person name="Deodato C.R."/>
            <person name="Hunsperger H.M."/>
            <person name="Ryken S.A."/>
            <person name="Yost W."/>
            <person name="Jha R.K."/>
            <person name="Patterson J."/>
            <person name="Monnat R.J. Jr."/>
            <person name="Barlow S.B."/>
            <person name="Starkenburg S.R."/>
            <person name="Cattolico R.A."/>
        </authorList>
    </citation>
    <scope>NUCLEOTIDE SEQUENCE</scope>
    <source>
        <strain evidence="9">CCMP291</strain>
    </source>
</reference>
<evidence type="ECO:0000313" key="9">
    <source>
        <dbReference type="Proteomes" id="UP000037460"/>
    </source>
</evidence>
<dbReference type="GO" id="GO:0008610">
    <property type="term" value="P:lipid biosynthetic process"/>
    <property type="evidence" value="ECO:0007669"/>
    <property type="project" value="InterPro"/>
</dbReference>
<dbReference type="Proteomes" id="UP000037460">
    <property type="component" value="Unassembled WGS sequence"/>
</dbReference>
<protein>
    <recommendedName>
        <fullName evidence="7">Fatty acid hydroxylase domain-containing protein</fullName>
    </recommendedName>
</protein>
<keyword evidence="2" id="KW-0812">Transmembrane</keyword>
<evidence type="ECO:0000313" key="8">
    <source>
        <dbReference type="EMBL" id="KOO30133.1"/>
    </source>
</evidence>
<accession>A0A0M0JVI4</accession>
<evidence type="ECO:0000256" key="1">
    <source>
        <dbReference type="ARBA" id="ARBA00004370"/>
    </source>
</evidence>